<feature type="transmembrane region" description="Helical" evidence="1">
    <location>
        <begin position="103"/>
        <end position="122"/>
    </location>
</feature>
<gene>
    <name evidence="2" type="ORF">GCM10007859_04120</name>
</gene>
<dbReference type="Proteomes" id="UP001156921">
    <property type="component" value="Unassembled WGS sequence"/>
</dbReference>
<evidence type="ECO:0008006" key="4">
    <source>
        <dbReference type="Google" id="ProtNLM"/>
    </source>
</evidence>
<comment type="caution">
    <text evidence="2">The sequence shown here is derived from an EMBL/GenBank/DDBJ whole genome shotgun (WGS) entry which is preliminary data.</text>
</comment>
<keyword evidence="3" id="KW-1185">Reference proteome</keyword>
<keyword evidence="1" id="KW-0472">Membrane</keyword>
<keyword evidence="1" id="KW-0812">Transmembrane</keyword>
<feature type="transmembrane region" description="Helical" evidence="1">
    <location>
        <begin position="61"/>
        <end position="83"/>
    </location>
</feature>
<reference evidence="3" key="1">
    <citation type="journal article" date="2019" name="Int. J. Syst. Evol. Microbiol.">
        <title>The Global Catalogue of Microorganisms (GCM) 10K type strain sequencing project: providing services to taxonomists for standard genome sequencing and annotation.</title>
        <authorList>
            <consortium name="The Broad Institute Genomics Platform"/>
            <consortium name="The Broad Institute Genome Sequencing Center for Infectious Disease"/>
            <person name="Wu L."/>
            <person name="Ma J."/>
        </authorList>
    </citation>
    <scope>NUCLEOTIDE SEQUENCE [LARGE SCALE GENOMIC DNA]</scope>
    <source>
        <strain evidence="3">NBRC 110107</strain>
    </source>
</reference>
<sequence length="135" mass="14475">MEYAIGVGLAVLAGLFLSSAGLDRDRAAYPVILIVIAVLYELFAVMGGSTTALLSELLPTAVFVAVSVLGFRTSLWWVVAGLIGHGVYDILHPAIFTNPGAPVWWPMFCMAYDVAAGVFLSWRLMRLRGPQAGFA</sequence>
<dbReference type="EMBL" id="BSOY01000005">
    <property type="protein sequence ID" value="GLS00406.1"/>
    <property type="molecule type" value="Genomic_DNA"/>
</dbReference>
<evidence type="ECO:0000313" key="3">
    <source>
        <dbReference type="Proteomes" id="UP001156921"/>
    </source>
</evidence>
<proteinExistence type="predicted"/>
<keyword evidence="1" id="KW-1133">Transmembrane helix</keyword>
<feature type="transmembrane region" description="Helical" evidence="1">
    <location>
        <begin position="31"/>
        <end position="54"/>
    </location>
</feature>
<accession>A0ABQ6BGF2</accession>
<evidence type="ECO:0000313" key="2">
    <source>
        <dbReference type="EMBL" id="GLS00406.1"/>
    </source>
</evidence>
<protein>
    <recommendedName>
        <fullName evidence="4">Integral membrane protein</fullName>
    </recommendedName>
</protein>
<evidence type="ECO:0000256" key="1">
    <source>
        <dbReference type="SAM" id="Phobius"/>
    </source>
</evidence>
<dbReference type="RefSeq" id="WP_284220601.1">
    <property type="nucleotide sequence ID" value="NZ_BSOY01000005.1"/>
</dbReference>
<name>A0ABQ6BGF2_9CAUL</name>
<organism evidence="2 3">
    <name type="scientific">Brevundimonas denitrificans</name>
    <dbReference type="NCBI Taxonomy" id="1443434"/>
    <lineage>
        <taxon>Bacteria</taxon>
        <taxon>Pseudomonadati</taxon>
        <taxon>Pseudomonadota</taxon>
        <taxon>Alphaproteobacteria</taxon>
        <taxon>Caulobacterales</taxon>
        <taxon>Caulobacteraceae</taxon>
        <taxon>Brevundimonas</taxon>
    </lineage>
</organism>